<keyword evidence="1" id="KW-0472">Membrane</keyword>
<name>A0ABW3Q1G3_9BACL</name>
<feature type="transmembrane region" description="Helical" evidence="1">
    <location>
        <begin position="30"/>
        <end position="48"/>
    </location>
</feature>
<reference evidence="3" key="1">
    <citation type="journal article" date="2019" name="Int. J. Syst. Evol. Microbiol.">
        <title>The Global Catalogue of Microorganisms (GCM) 10K type strain sequencing project: providing services to taxonomists for standard genome sequencing and annotation.</title>
        <authorList>
            <consortium name="The Broad Institute Genomics Platform"/>
            <consortium name="The Broad Institute Genome Sequencing Center for Infectious Disease"/>
            <person name="Wu L."/>
            <person name="Ma J."/>
        </authorList>
    </citation>
    <scope>NUCLEOTIDE SEQUENCE [LARGE SCALE GENOMIC DNA]</scope>
    <source>
        <strain evidence="3">CCUG 53519</strain>
    </source>
</reference>
<evidence type="ECO:0000313" key="3">
    <source>
        <dbReference type="Proteomes" id="UP001597169"/>
    </source>
</evidence>
<dbReference type="RefSeq" id="WP_251582536.1">
    <property type="nucleotide sequence ID" value="NZ_JBHTKX010000001.1"/>
</dbReference>
<organism evidence="2 3">
    <name type="scientific">Paenibacillus provencensis</name>
    <dbReference type="NCBI Taxonomy" id="441151"/>
    <lineage>
        <taxon>Bacteria</taxon>
        <taxon>Bacillati</taxon>
        <taxon>Bacillota</taxon>
        <taxon>Bacilli</taxon>
        <taxon>Bacillales</taxon>
        <taxon>Paenibacillaceae</taxon>
        <taxon>Paenibacillus</taxon>
    </lineage>
</organism>
<comment type="caution">
    <text evidence="2">The sequence shown here is derived from an EMBL/GenBank/DDBJ whole genome shotgun (WGS) entry which is preliminary data.</text>
</comment>
<accession>A0ABW3Q1G3</accession>
<dbReference type="Proteomes" id="UP001597169">
    <property type="component" value="Unassembled WGS sequence"/>
</dbReference>
<evidence type="ECO:0000313" key="2">
    <source>
        <dbReference type="EMBL" id="MFD1129581.1"/>
    </source>
</evidence>
<keyword evidence="1" id="KW-1133">Transmembrane helix</keyword>
<proteinExistence type="predicted"/>
<feature type="transmembrane region" description="Helical" evidence="1">
    <location>
        <begin position="7"/>
        <end position="24"/>
    </location>
</feature>
<protein>
    <submittedName>
        <fullName evidence="2">LPXTG cell wall anchor domain-containing protein</fullName>
    </submittedName>
</protein>
<keyword evidence="1" id="KW-0812">Transmembrane</keyword>
<gene>
    <name evidence="2" type="ORF">ACFQ3J_15515</name>
</gene>
<sequence length="53" mass="5733">MRKAVINIMYAILIIIALLGLLITDMSASNVMLSIAAIIICAGGLYLVNRKKK</sequence>
<evidence type="ECO:0000256" key="1">
    <source>
        <dbReference type="SAM" id="Phobius"/>
    </source>
</evidence>
<dbReference type="EMBL" id="JBHTKX010000001">
    <property type="protein sequence ID" value="MFD1129581.1"/>
    <property type="molecule type" value="Genomic_DNA"/>
</dbReference>
<dbReference type="NCBIfam" id="TIGR01167">
    <property type="entry name" value="LPXTG_anchor"/>
    <property type="match status" value="1"/>
</dbReference>
<keyword evidence="3" id="KW-1185">Reference proteome</keyword>